<evidence type="ECO:0000313" key="1">
    <source>
        <dbReference type="EMBL" id="KAH3898444.1"/>
    </source>
</evidence>
<reference evidence="1" key="1">
    <citation type="journal article" date="2019" name="bioRxiv">
        <title>The Genome of the Zebra Mussel, Dreissena polymorpha: A Resource for Invasive Species Research.</title>
        <authorList>
            <person name="McCartney M.A."/>
            <person name="Auch B."/>
            <person name="Kono T."/>
            <person name="Mallez S."/>
            <person name="Zhang Y."/>
            <person name="Obille A."/>
            <person name="Becker A."/>
            <person name="Abrahante J.E."/>
            <person name="Garbe J."/>
            <person name="Badalamenti J.P."/>
            <person name="Herman A."/>
            <person name="Mangelson H."/>
            <person name="Liachko I."/>
            <person name="Sullivan S."/>
            <person name="Sone E.D."/>
            <person name="Koren S."/>
            <person name="Silverstein K.A.T."/>
            <person name="Beckman K.B."/>
            <person name="Gohl D.M."/>
        </authorList>
    </citation>
    <scope>NUCLEOTIDE SEQUENCE</scope>
    <source>
        <strain evidence="1">Duluth1</strain>
        <tissue evidence="1">Whole animal</tissue>
    </source>
</reference>
<dbReference type="AlphaFoldDB" id="A0A9D4NQH5"/>
<protein>
    <submittedName>
        <fullName evidence="1">Uncharacterized protein</fullName>
    </submittedName>
</protein>
<gene>
    <name evidence="1" type="ORF">DPMN_022676</name>
</gene>
<organism evidence="1 2">
    <name type="scientific">Dreissena polymorpha</name>
    <name type="common">Zebra mussel</name>
    <name type="synonym">Mytilus polymorpha</name>
    <dbReference type="NCBI Taxonomy" id="45954"/>
    <lineage>
        <taxon>Eukaryota</taxon>
        <taxon>Metazoa</taxon>
        <taxon>Spiralia</taxon>
        <taxon>Lophotrochozoa</taxon>
        <taxon>Mollusca</taxon>
        <taxon>Bivalvia</taxon>
        <taxon>Autobranchia</taxon>
        <taxon>Heteroconchia</taxon>
        <taxon>Euheterodonta</taxon>
        <taxon>Imparidentia</taxon>
        <taxon>Neoheterodontei</taxon>
        <taxon>Myida</taxon>
        <taxon>Dreissenoidea</taxon>
        <taxon>Dreissenidae</taxon>
        <taxon>Dreissena</taxon>
    </lineage>
</organism>
<sequence length="100" mass="11395">MKSSILNHAVRPVLAPPISTSSVVQSKAAPLSADVCSKMKEKNKISKRAREAVEEDLYSLEKKRLLLEIVLLEQKIAHDKELHELRKDMISKDHLIHFEL</sequence>
<evidence type="ECO:0000313" key="2">
    <source>
        <dbReference type="Proteomes" id="UP000828390"/>
    </source>
</evidence>
<dbReference type="Proteomes" id="UP000828390">
    <property type="component" value="Unassembled WGS sequence"/>
</dbReference>
<accession>A0A9D4NQH5</accession>
<dbReference type="EMBL" id="JAIWYP010000001">
    <property type="protein sequence ID" value="KAH3898444.1"/>
    <property type="molecule type" value="Genomic_DNA"/>
</dbReference>
<comment type="caution">
    <text evidence="1">The sequence shown here is derived from an EMBL/GenBank/DDBJ whole genome shotgun (WGS) entry which is preliminary data.</text>
</comment>
<proteinExistence type="predicted"/>
<name>A0A9D4NQH5_DREPO</name>
<keyword evidence="2" id="KW-1185">Reference proteome</keyword>
<reference evidence="1" key="2">
    <citation type="submission" date="2020-11" db="EMBL/GenBank/DDBJ databases">
        <authorList>
            <person name="McCartney M.A."/>
            <person name="Auch B."/>
            <person name="Kono T."/>
            <person name="Mallez S."/>
            <person name="Becker A."/>
            <person name="Gohl D.M."/>
            <person name="Silverstein K.A.T."/>
            <person name="Koren S."/>
            <person name="Bechman K.B."/>
            <person name="Herman A."/>
            <person name="Abrahante J.E."/>
            <person name="Garbe J."/>
        </authorList>
    </citation>
    <scope>NUCLEOTIDE SEQUENCE</scope>
    <source>
        <strain evidence="1">Duluth1</strain>
        <tissue evidence="1">Whole animal</tissue>
    </source>
</reference>